<dbReference type="Pfam" id="PF13968">
    <property type="entry name" value="DUF4220"/>
    <property type="match status" value="1"/>
</dbReference>
<organism evidence="2 3">
    <name type="scientific">Oryza rufipogon</name>
    <name type="common">Brownbeard rice</name>
    <name type="synonym">Asian wild rice</name>
    <dbReference type="NCBI Taxonomy" id="4529"/>
    <lineage>
        <taxon>Eukaryota</taxon>
        <taxon>Viridiplantae</taxon>
        <taxon>Streptophyta</taxon>
        <taxon>Embryophyta</taxon>
        <taxon>Tracheophyta</taxon>
        <taxon>Spermatophyta</taxon>
        <taxon>Magnoliopsida</taxon>
        <taxon>Liliopsida</taxon>
        <taxon>Poales</taxon>
        <taxon>Poaceae</taxon>
        <taxon>BOP clade</taxon>
        <taxon>Oryzoideae</taxon>
        <taxon>Oryzeae</taxon>
        <taxon>Oryzinae</taxon>
        <taxon>Oryza</taxon>
    </lineage>
</organism>
<dbReference type="Proteomes" id="UP000008022">
    <property type="component" value="Unassembled WGS sequence"/>
</dbReference>
<dbReference type="HOGENOM" id="CLU_1761555_0_0_1"/>
<evidence type="ECO:0000313" key="3">
    <source>
        <dbReference type="Proteomes" id="UP000008022"/>
    </source>
</evidence>
<dbReference type="PANTHER" id="PTHR31325">
    <property type="entry name" value="OS01G0798800 PROTEIN-RELATED"/>
    <property type="match status" value="1"/>
</dbReference>
<evidence type="ECO:0000313" key="2">
    <source>
        <dbReference type="EnsemblPlants" id="ORUFI04G02050.1"/>
    </source>
</evidence>
<reference evidence="3" key="1">
    <citation type="submission" date="2013-06" db="EMBL/GenBank/DDBJ databases">
        <authorList>
            <person name="Zhao Q."/>
        </authorList>
    </citation>
    <scope>NUCLEOTIDE SEQUENCE</scope>
    <source>
        <strain evidence="3">cv. W1943</strain>
    </source>
</reference>
<proteinExistence type="predicted"/>
<sequence>MFVVGLSKYGERIHALRCNKLSNIWSSPKEVYRNNQLLHYLQDRDHRIREEEELSLQYAHSLHHICKRGIVNFVIEEPLDVEKSEGSRTKILIKKMLNEKDRKTHIKMWKVIEMELSLMYDILYTKAGVIHSWFGYSIRVLSPVTIFSSFILFIVSGRGGSSCCSKAG</sequence>
<protein>
    <recommendedName>
        <fullName evidence="1">DUF4220 domain-containing protein</fullName>
    </recommendedName>
</protein>
<dbReference type="InterPro" id="IPR025315">
    <property type="entry name" value="DUF4220"/>
</dbReference>
<dbReference type="EnsemblPlants" id="ORUFI04G02050.1">
    <property type="protein sequence ID" value="ORUFI04G02050.1"/>
    <property type="gene ID" value="ORUFI04G02050"/>
</dbReference>
<dbReference type="Gramene" id="ORUFI04G02050.1">
    <property type="protein sequence ID" value="ORUFI04G02050.1"/>
    <property type="gene ID" value="ORUFI04G02050"/>
</dbReference>
<dbReference type="AlphaFoldDB" id="A0A0E0P4Z6"/>
<feature type="domain" description="DUF4220" evidence="1">
    <location>
        <begin position="1"/>
        <end position="156"/>
    </location>
</feature>
<name>A0A0E0P4Z6_ORYRU</name>
<evidence type="ECO:0000259" key="1">
    <source>
        <dbReference type="Pfam" id="PF13968"/>
    </source>
</evidence>
<accession>A0A0E0P4Z6</accession>
<keyword evidence="3" id="KW-1185">Reference proteome</keyword>
<reference evidence="2" key="2">
    <citation type="submission" date="2015-06" db="UniProtKB">
        <authorList>
            <consortium name="EnsemblPlants"/>
        </authorList>
    </citation>
    <scope>IDENTIFICATION</scope>
</reference>
<dbReference type="STRING" id="4529.A0A0E0P4Z6"/>